<comment type="caution">
    <text evidence="12">Lacks conserved residue(s) required for the propagation of feature annotation.</text>
</comment>
<comment type="pathway">
    <text evidence="12">Carbohydrate metabolism; D-ribose degradation; D-ribose 5-phosphate from beta-D-ribopyranose: step 2/2.</text>
</comment>
<feature type="binding site" evidence="12">
    <location>
        <position position="284"/>
    </location>
    <ligand>
        <name>ATP</name>
        <dbReference type="ChEBI" id="CHEBI:30616"/>
    </ligand>
</feature>
<keyword evidence="10 12" id="KW-0630">Potassium</keyword>
<dbReference type="HAMAP" id="MF_01987">
    <property type="entry name" value="Ribokinase"/>
    <property type="match status" value="1"/>
</dbReference>
<evidence type="ECO:0000256" key="11">
    <source>
        <dbReference type="ARBA" id="ARBA00023277"/>
    </source>
</evidence>
<keyword evidence="8 12" id="KW-0067">ATP-binding</keyword>
<feature type="binding site" evidence="12">
    <location>
        <position position="290"/>
    </location>
    <ligand>
        <name>K(+)</name>
        <dbReference type="ChEBI" id="CHEBI:29103"/>
    </ligand>
</feature>
<evidence type="ECO:0000256" key="10">
    <source>
        <dbReference type="ARBA" id="ARBA00022958"/>
    </source>
</evidence>
<comment type="cofactor">
    <cofactor evidence="12">
        <name>Mg(2+)</name>
        <dbReference type="ChEBI" id="CHEBI:18420"/>
    </cofactor>
    <text evidence="12">Requires a divalent cation, most likely magnesium in vivo, as an electrophilic catalyst to aid phosphoryl group transfer. It is the chelate of the metal and the nucleotide that is the actual substrate.</text>
</comment>
<dbReference type="Proteomes" id="UP000065511">
    <property type="component" value="Chromosome"/>
</dbReference>
<keyword evidence="11 12" id="KW-0119">Carbohydrate metabolism</keyword>
<feature type="binding site" evidence="12">
    <location>
        <position position="253"/>
    </location>
    <ligand>
        <name>substrate</name>
    </ligand>
</feature>
<evidence type="ECO:0000256" key="3">
    <source>
        <dbReference type="ARBA" id="ARBA00016943"/>
    </source>
</evidence>
<dbReference type="PANTHER" id="PTHR10584:SF166">
    <property type="entry name" value="RIBOKINASE"/>
    <property type="match status" value="1"/>
</dbReference>
<dbReference type="InterPro" id="IPR011877">
    <property type="entry name" value="Ribokinase"/>
</dbReference>
<dbReference type="EMBL" id="CP013614">
    <property type="protein sequence ID" value="ALS02030.1"/>
    <property type="molecule type" value="Genomic_DNA"/>
</dbReference>
<organism evidence="14 15">
    <name type="scientific">Enterococcus silesiacus</name>
    <dbReference type="NCBI Taxonomy" id="332949"/>
    <lineage>
        <taxon>Bacteria</taxon>
        <taxon>Bacillati</taxon>
        <taxon>Bacillota</taxon>
        <taxon>Bacilli</taxon>
        <taxon>Lactobacillales</taxon>
        <taxon>Enterococcaceae</taxon>
        <taxon>Enterococcus</taxon>
    </lineage>
</organism>
<comment type="catalytic activity">
    <reaction evidence="12">
        <text>D-ribose + ATP = D-ribose 5-phosphate + ADP + H(+)</text>
        <dbReference type="Rhea" id="RHEA:13697"/>
        <dbReference type="ChEBI" id="CHEBI:15378"/>
        <dbReference type="ChEBI" id="CHEBI:30616"/>
        <dbReference type="ChEBI" id="CHEBI:47013"/>
        <dbReference type="ChEBI" id="CHEBI:78346"/>
        <dbReference type="ChEBI" id="CHEBI:456216"/>
        <dbReference type="EC" id="2.7.1.15"/>
    </reaction>
</comment>
<keyword evidence="4 12" id="KW-0808">Transferase</keyword>
<dbReference type="CDD" id="cd01174">
    <property type="entry name" value="ribokinase"/>
    <property type="match status" value="1"/>
</dbReference>
<dbReference type="InterPro" id="IPR002173">
    <property type="entry name" value="Carboh/pur_kinase_PfkB_CS"/>
</dbReference>
<feature type="binding site" evidence="12">
    <location>
        <position position="249"/>
    </location>
    <ligand>
        <name>K(+)</name>
        <dbReference type="ChEBI" id="CHEBI:29103"/>
    </ligand>
</feature>
<evidence type="ECO:0000256" key="1">
    <source>
        <dbReference type="ARBA" id="ARBA00005380"/>
    </source>
</evidence>
<evidence type="ECO:0000313" key="14">
    <source>
        <dbReference type="EMBL" id="ALS02030.1"/>
    </source>
</evidence>
<dbReference type="PROSITE" id="PS00584">
    <property type="entry name" value="PFKB_KINASES_2"/>
    <property type="match status" value="1"/>
</dbReference>
<keyword evidence="9 12" id="KW-0460">Magnesium</keyword>
<dbReference type="PRINTS" id="PR00990">
    <property type="entry name" value="RIBOKINASE"/>
</dbReference>
<evidence type="ECO:0000256" key="6">
    <source>
        <dbReference type="ARBA" id="ARBA00022741"/>
    </source>
</evidence>
<dbReference type="Gene3D" id="3.40.1190.20">
    <property type="match status" value="1"/>
</dbReference>
<comment type="activity regulation">
    <text evidence="12">Activated by a monovalent cation that binds near, but not in, the active site. The most likely occupant of the site in vivo is potassium. Ion binding induces a conformational change that may alter substrate affinity.</text>
</comment>
<evidence type="ECO:0000256" key="5">
    <source>
        <dbReference type="ARBA" id="ARBA00022723"/>
    </source>
</evidence>
<feature type="binding site" evidence="12">
    <location>
        <position position="247"/>
    </location>
    <ligand>
        <name>K(+)</name>
        <dbReference type="ChEBI" id="CHEBI:29103"/>
    </ligand>
</feature>
<accession>A0ABM5W9S2</accession>
<evidence type="ECO:0000256" key="7">
    <source>
        <dbReference type="ARBA" id="ARBA00022777"/>
    </source>
</evidence>
<proteinExistence type="inferred from homology"/>
<comment type="similarity">
    <text evidence="12">Belongs to the carbohydrate kinase PfkB family. Ribokinase subfamily.</text>
</comment>
<dbReference type="InterPro" id="IPR011611">
    <property type="entry name" value="PfkB_dom"/>
</dbReference>
<feature type="domain" description="Carbohydrate kinase PfkB" evidence="13">
    <location>
        <begin position="1"/>
        <end position="302"/>
    </location>
</feature>
<protein>
    <recommendedName>
        <fullName evidence="3 12">Ribokinase</fullName>
        <shortName evidence="12">RK</shortName>
        <ecNumber evidence="2 12">2.7.1.15</ecNumber>
    </recommendedName>
</protein>
<evidence type="ECO:0000259" key="13">
    <source>
        <dbReference type="Pfam" id="PF00294"/>
    </source>
</evidence>
<keyword evidence="15" id="KW-1185">Reference proteome</keyword>
<evidence type="ECO:0000256" key="2">
    <source>
        <dbReference type="ARBA" id="ARBA00012035"/>
    </source>
</evidence>
<evidence type="ECO:0000256" key="4">
    <source>
        <dbReference type="ARBA" id="ARBA00022679"/>
    </source>
</evidence>
<evidence type="ECO:0000256" key="8">
    <source>
        <dbReference type="ARBA" id="ARBA00022840"/>
    </source>
</evidence>
<evidence type="ECO:0000256" key="9">
    <source>
        <dbReference type="ARBA" id="ARBA00022842"/>
    </source>
</evidence>
<feature type="binding site" evidence="12">
    <location>
        <begin position="39"/>
        <end position="43"/>
    </location>
    <ligand>
        <name>substrate</name>
    </ligand>
</feature>
<feature type="binding site" evidence="12">
    <location>
        <position position="183"/>
    </location>
    <ligand>
        <name>ATP</name>
        <dbReference type="ChEBI" id="CHEBI:30616"/>
    </ligand>
</feature>
<dbReference type="InterPro" id="IPR029056">
    <property type="entry name" value="Ribokinase-like"/>
</dbReference>
<keyword evidence="12" id="KW-0963">Cytoplasm</keyword>
<evidence type="ECO:0000313" key="15">
    <source>
        <dbReference type="Proteomes" id="UP000065511"/>
    </source>
</evidence>
<dbReference type="PANTHER" id="PTHR10584">
    <property type="entry name" value="SUGAR KINASE"/>
    <property type="match status" value="1"/>
</dbReference>
<keyword evidence="7 12" id="KW-0418">Kinase</keyword>
<dbReference type="RefSeq" id="WP_071878703.1">
    <property type="nucleotide sequence ID" value="NZ_JXLC01000024.1"/>
</dbReference>
<comment type="subcellular location">
    <subcellularLocation>
        <location evidence="12">Cytoplasm</location>
    </subcellularLocation>
</comment>
<feature type="binding site" evidence="12">
    <location>
        <begin position="221"/>
        <end position="226"/>
    </location>
    <ligand>
        <name>ATP</name>
        <dbReference type="ChEBI" id="CHEBI:30616"/>
    </ligand>
</feature>
<keyword evidence="5 12" id="KW-0479">Metal-binding</keyword>
<dbReference type="InterPro" id="IPR002139">
    <property type="entry name" value="Ribo/fructo_kinase"/>
</dbReference>
<reference evidence="14 15" key="1">
    <citation type="submission" date="2015-12" db="EMBL/GenBank/DDBJ databases">
        <authorList>
            <person name="Lauer A."/>
            <person name="Humrighouse B."/>
            <person name="Loparev V."/>
            <person name="Shewmaker P.L."/>
            <person name="Whitney A.M."/>
            <person name="McLaughlin R.W."/>
        </authorList>
    </citation>
    <scope>NUCLEOTIDE SEQUENCE [LARGE SCALE GENOMIC DNA]</scope>
    <source>
        <strain evidence="14 15">LMG 23085</strain>
    </source>
</reference>
<keyword evidence="6 12" id="KW-0547">Nucleotide-binding</keyword>
<name>A0ABM5W9S2_9ENTE</name>
<feature type="binding site" evidence="12">
    <location>
        <position position="299"/>
    </location>
    <ligand>
        <name>K(+)</name>
        <dbReference type="ChEBI" id="CHEBI:29103"/>
    </ligand>
</feature>
<gene>
    <name evidence="12" type="primary">rbsK</name>
    <name evidence="14" type="ORF">ATZ33_11735</name>
</gene>
<dbReference type="SUPFAM" id="SSF53613">
    <property type="entry name" value="Ribokinase-like"/>
    <property type="match status" value="1"/>
</dbReference>
<feature type="binding site" evidence="12">
    <location>
        <begin position="252"/>
        <end position="253"/>
    </location>
    <ligand>
        <name>ATP</name>
        <dbReference type="ChEBI" id="CHEBI:30616"/>
    </ligand>
</feature>
<feature type="binding site" evidence="12">
    <location>
        <position position="293"/>
    </location>
    <ligand>
        <name>K(+)</name>
        <dbReference type="ChEBI" id="CHEBI:29103"/>
    </ligand>
</feature>
<comment type="subunit">
    <text evidence="12">Homodimer.</text>
</comment>
<dbReference type="EC" id="2.7.1.15" evidence="2 12"/>
<feature type="binding site" evidence="12">
    <location>
        <begin position="11"/>
        <end position="13"/>
    </location>
    <ligand>
        <name>substrate</name>
    </ligand>
</feature>
<feature type="binding site" evidence="12">
    <location>
        <position position="295"/>
    </location>
    <ligand>
        <name>K(+)</name>
        <dbReference type="ChEBI" id="CHEBI:29103"/>
    </ligand>
</feature>
<comment type="similarity">
    <text evidence="1">Belongs to the carbohydrate kinase pfkB family.</text>
</comment>
<sequence>MSKVMVLTSLNVDYTIKTTKIPEIGETVVASDLIENFGGKGANQLLGIHRLGVDTIAFGKVGKDALGEKYLHHLQGQGINTTYISQGPEKTGLAFIVVDEAGQNNICILPGANGSIDQTDLDNIRDKIADVDIIVSQLEVPIAITNTIFSIAKKLNKITVLNPAPFKASYKMLLKNTDILVPNESEFISMTNLPNKQLSQEDILQLSPQILNEGPSYLIVTMGGAGVLVTSPEDQRFISAKKVAAIDTTAAGDSFIGGLVSQLVTTKEAMPTFEQVVHAAEFGNKVAALTVQKNGAQDSLPTLKEVTNYWLDK</sequence>
<comment type="function">
    <text evidence="12">Catalyzes the phosphorylation of ribose at O-5 in a reaction requiring ATP and magnesium. The resulting D-ribose-5-phosphate can then be used either for sythesis of nucleotides, histidine, and tryptophan, or as a component of the pentose phosphate pathway.</text>
</comment>
<evidence type="ECO:0000256" key="12">
    <source>
        <dbReference type="HAMAP-Rule" id="MF_01987"/>
    </source>
</evidence>
<dbReference type="Pfam" id="PF00294">
    <property type="entry name" value="PfkB"/>
    <property type="match status" value="1"/>
</dbReference>
<feature type="active site" description="Proton acceptor" evidence="12">
    <location>
        <position position="253"/>
    </location>
</feature>
<feature type="binding site" evidence="12">
    <location>
        <position position="139"/>
    </location>
    <ligand>
        <name>substrate</name>
    </ligand>
</feature>